<dbReference type="STRING" id="1238424.J07HQW1_00877"/>
<dbReference type="InterPro" id="IPR038157">
    <property type="entry name" value="FeoA_core_dom"/>
</dbReference>
<sequence>MLSDAMEDYLKSIYRLEVQKGPPVSTSAVADTLEKTPATVTSMFETLTDRGLLSYEKYNGVELTTEGETVALAVIRRHRLLEAYLADRLGYEWSEVHGEADALEHHISEVFERRVAEALDDPQVDPHGDPIPTADLTPLSDAASGPLSACEEGEHVVVVRVRDRDPAELEYLDRAGIRPGTKLTIVDVAPFGMITVAITDQNLEPNNVDCGQSSVQTISSSNGSTTADSPDHSSNAEISPTKQRTPDMNSKSQSNSGVKPESLRSTANSESDHKPNDRAEAPPHTQTQTRTQTQSLPDDVAESVRIRPVDSTSTSTTETTETHSRTETHDQRNDIESDEVSNA</sequence>
<feature type="region of interest" description="Disordered" evidence="8">
    <location>
        <begin position="122"/>
        <end position="147"/>
    </location>
</feature>
<dbReference type="InterPro" id="IPR050536">
    <property type="entry name" value="DtxR_MntR_Metal-Reg"/>
</dbReference>
<dbReference type="Pfam" id="PF01325">
    <property type="entry name" value="Fe_dep_repress"/>
    <property type="match status" value="1"/>
</dbReference>
<evidence type="ECO:0000256" key="1">
    <source>
        <dbReference type="ARBA" id="ARBA00004496"/>
    </source>
</evidence>
<dbReference type="InterPro" id="IPR022689">
    <property type="entry name" value="Iron_dep_repressor"/>
</dbReference>
<dbReference type="PROSITE" id="PS50944">
    <property type="entry name" value="HTH_DTXR"/>
    <property type="match status" value="1"/>
</dbReference>
<evidence type="ECO:0000313" key="10">
    <source>
        <dbReference type="EMBL" id="ERG90849.1"/>
    </source>
</evidence>
<protein>
    <submittedName>
        <fullName evidence="10">Mn-dependent transcriptional regulator</fullName>
    </submittedName>
</protein>
<dbReference type="EMBL" id="KE356560">
    <property type="protein sequence ID" value="ERG90849.1"/>
    <property type="molecule type" value="Genomic_DNA"/>
</dbReference>
<feature type="compositionally biased region" description="Low complexity" evidence="8">
    <location>
        <begin position="285"/>
        <end position="294"/>
    </location>
</feature>
<comment type="similarity">
    <text evidence="2">Belongs to the DtxR/MntR family.</text>
</comment>
<dbReference type="Pfam" id="PF02742">
    <property type="entry name" value="Fe_dep_repr_C"/>
    <property type="match status" value="1"/>
</dbReference>
<dbReference type="InterPro" id="IPR036388">
    <property type="entry name" value="WH-like_DNA-bd_sf"/>
</dbReference>
<dbReference type="Pfam" id="PF04023">
    <property type="entry name" value="FeoA"/>
    <property type="match status" value="1"/>
</dbReference>
<dbReference type="InterPro" id="IPR007167">
    <property type="entry name" value="Fe-transptr_FeoA-like"/>
</dbReference>
<dbReference type="Gene3D" id="1.10.10.10">
    <property type="entry name" value="Winged helix-like DNA-binding domain superfamily/Winged helix DNA-binding domain"/>
    <property type="match status" value="1"/>
</dbReference>
<accession>U1MM99</accession>
<keyword evidence="5" id="KW-0805">Transcription regulation</keyword>
<keyword evidence="6" id="KW-0238">DNA-binding</keyword>
<feature type="compositionally biased region" description="Polar residues" evidence="8">
    <location>
        <begin position="204"/>
        <end position="269"/>
    </location>
</feature>
<dbReference type="SUPFAM" id="SSF46785">
    <property type="entry name" value="Winged helix' DNA-binding domain"/>
    <property type="match status" value="1"/>
</dbReference>
<dbReference type="InterPro" id="IPR001367">
    <property type="entry name" value="Fe_dep_repressor"/>
</dbReference>
<feature type="compositionally biased region" description="Basic and acidic residues" evidence="8">
    <location>
        <begin position="270"/>
        <end position="281"/>
    </location>
</feature>
<evidence type="ECO:0000313" key="11">
    <source>
        <dbReference type="Proteomes" id="UP000030649"/>
    </source>
</evidence>
<dbReference type="InterPro" id="IPR036390">
    <property type="entry name" value="WH_DNA-bd_sf"/>
</dbReference>
<evidence type="ECO:0000256" key="8">
    <source>
        <dbReference type="SAM" id="MobiDB-lite"/>
    </source>
</evidence>
<dbReference type="Gene3D" id="1.10.60.10">
    <property type="entry name" value="Iron dependent repressor, metal binding and dimerisation domain"/>
    <property type="match status" value="1"/>
</dbReference>
<dbReference type="SUPFAM" id="SSF50037">
    <property type="entry name" value="C-terminal domain of transcriptional repressors"/>
    <property type="match status" value="1"/>
</dbReference>
<dbReference type="GO" id="GO:0003700">
    <property type="term" value="F:DNA-binding transcription factor activity"/>
    <property type="evidence" value="ECO:0007669"/>
    <property type="project" value="InterPro"/>
</dbReference>
<dbReference type="PANTHER" id="PTHR33238">
    <property type="entry name" value="IRON (METAL) DEPENDENT REPRESSOR, DTXR FAMILY"/>
    <property type="match status" value="1"/>
</dbReference>
<feature type="region of interest" description="Disordered" evidence="8">
    <location>
        <begin position="204"/>
        <end position="343"/>
    </location>
</feature>
<organism evidence="10 11">
    <name type="scientific">Haloquadratum walsbyi J07HQW1</name>
    <dbReference type="NCBI Taxonomy" id="1238424"/>
    <lineage>
        <taxon>Archaea</taxon>
        <taxon>Methanobacteriati</taxon>
        <taxon>Methanobacteriota</taxon>
        <taxon>Stenosarchaea group</taxon>
        <taxon>Halobacteria</taxon>
        <taxon>Halobacteriales</taxon>
        <taxon>Haloferacaceae</taxon>
        <taxon>Haloquadratum</taxon>
    </lineage>
</organism>
<feature type="domain" description="HTH dtxR-type" evidence="9">
    <location>
        <begin position="2"/>
        <end position="64"/>
    </location>
</feature>
<evidence type="ECO:0000259" key="9">
    <source>
        <dbReference type="PROSITE" id="PS50944"/>
    </source>
</evidence>
<dbReference type="Gene3D" id="2.30.30.90">
    <property type="match status" value="1"/>
</dbReference>
<dbReference type="GO" id="GO:0046983">
    <property type="term" value="F:protein dimerization activity"/>
    <property type="evidence" value="ECO:0007669"/>
    <property type="project" value="InterPro"/>
</dbReference>
<feature type="compositionally biased region" description="Basic and acidic residues" evidence="8">
    <location>
        <begin position="320"/>
        <end position="335"/>
    </location>
</feature>
<evidence type="ECO:0000256" key="5">
    <source>
        <dbReference type="ARBA" id="ARBA00023015"/>
    </source>
</evidence>
<dbReference type="SMART" id="SM00529">
    <property type="entry name" value="HTH_DTXR"/>
    <property type="match status" value="1"/>
</dbReference>
<dbReference type="InterPro" id="IPR022687">
    <property type="entry name" value="HTH_DTXR"/>
</dbReference>
<reference evidence="10 11" key="1">
    <citation type="journal article" date="2013" name="PLoS ONE">
        <title>Assembly-driven community genomics of a hypersaline microbial ecosystem.</title>
        <authorList>
            <person name="Podell S."/>
            <person name="Ugalde J.A."/>
            <person name="Narasingarao P."/>
            <person name="Banfield J.F."/>
            <person name="Heidelberg K.B."/>
            <person name="Allen E.E."/>
        </authorList>
    </citation>
    <scope>NUCLEOTIDE SEQUENCE [LARGE SCALE GENOMIC DNA]</scope>
    <source>
        <strain evidence="11">J07HQW1</strain>
    </source>
</reference>
<dbReference type="PANTHER" id="PTHR33238:SF7">
    <property type="entry name" value="IRON-DEPENDENT TRANSCRIPTIONAL REGULATOR"/>
    <property type="match status" value="1"/>
</dbReference>
<dbReference type="InterPro" id="IPR008988">
    <property type="entry name" value="Transcriptional_repressor_C"/>
</dbReference>
<dbReference type="InterPro" id="IPR036421">
    <property type="entry name" value="Fe_dep_repressor_sf"/>
</dbReference>
<dbReference type="SMART" id="SM00899">
    <property type="entry name" value="FeoA"/>
    <property type="match status" value="1"/>
</dbReference>
<evidence type="ECO:0000256" key="3">
    <source>
        <dbReference type="ARBA" id="ARBA00011738"/>
    </source>
</evidence>
<proteinExistence type="inferred from homology"/>
<gene>
    <name evidence="10" type="ORF">J07HQW1_00877</name>
</gene>
<evidence type="ECO:0000256" key="7">
    <source>
        <dbReference type="ARBA" id="ARBA00023163"/>
    </source>
</evidence>
<evidence type="ECO:0000256" key="4">
    <source>
        <dbReference type="ARBA" id="ARBA00023004"/>
    </source>
</evidence>
<comment type="subunit">
    <text evidence="3">Homodimer.</text>
</comment>
<comment type="subcellular location">
    <subcellularLocation>
        <location evidence="1">Cytoplasm</location>
    </subcellularLocation>
</comment>
<evidence type="ECO:0000256" key="6">
    <source>
        <dbReference type="ARBA" id="ARBA00023125"/>
    </source>
</evidence>
<dbReference type="AlphaFoldDB" id="U1MM99"/>
<keyword evidence="4" id="KW-0408">Iron</keyword>
<dbReference type="GO" id="GO:0003677">
    <property type="term" value="F:DNA binding"/>
    <property type="evidence" value="ECO:0007669"/>
    <property type="project" value="UniProtKB-KW"/>
</dbReference>
<dbReference type="GO" id="GO:0005737">
    <property type="term" value="C:cytoplasm"/>
    <property type="evidence" value="ECO:0007669"/>
    <property type="project" value="UniProtKB-SubCell"/>
</dbReference>
<keyword evidence="7" id="KW-0804">Transcription</keyword>
<dbReference type="Proteomes" id="UP000030649">
    <property type="component" value="Unassembled WGS sequence"/>
</dbReference>
<evidence type="ECO:0000256" key="2">
    <source>
        <dbReference type="ARBA" id="ARBA00007871"/>
    </source>
</evidence>
<dbReference type="HOGENOM" id="CLU_069532_0_2_2"/>
<dbReference type="GO" id="GO:0046914">
    <property type="term" value="F:transition metal ion binding"/>
    <property type="evidence" value="ECO:0007669"/>
    <property type="project" value="InterPro"/>
</dbReference>
<dbReference type="FunFam" id="1.10.60.10:FF:000004">
    <property type="entry name" value="DtxR family transcriptional regulator"/>
    <property type="match status" value="1"/>
</dbReference>
<dbReference type="SUPFAM" id="SSF47979">
    <property type="entry name" value="Iron-dependent repressor protein, dimerization domain"/>
    <property type="match status" value="1"/>
</dbReference>
<name>U1MM99_9EURY</name>